<evidence type="ECO:0000256" key="2">
    <source>
        <dbReference type="SAM" id="MobiDB-lite"/>
    </source>
</evidence>
<organism evidence="6">
    <name type="scientific">Acididesulfobacillus acetoxydans</name>
    <dbReference type="NCBI Taxonomy" id="1561005"/>
    <lineage>
        <taxon>Bacteria</taxon>
        <taxon>Bacillati</taxon>
        <taxon>Bacillota</taxon>
        <taxon>Clostridia</taxon>
        <taxon>Eubacteriales</taxon>
        <taxon>Peptococcaceae</taxon>
        <taxon>Acididesulfobacillus</taxon>
    </lineage>
</organism>
<feature type="domain" description="Transposase IS66 central" evidence="3">
    <location>
        <begin position="209"/>
        <end position="489"/>
    </location>
</feature>
<dbReference type="KEGG" id="aacx:DEACI_2028"/>
<feature type="region of interest" description="Disordered" evidence="2">
    <location>
        <begin position="91"/>
        <end position="132"/>
    </location>
</feature>
<proteinExistence type="predicted"/>
<dbReference type="Pfam" id="PF03050">
    <property type="entry name" value="DDE_Tnp_IS66"/>
    <property type="match status" value="1"/>
</dbReference>
<dbReference type="NCBIfam" id="NF033517">
    <property type="entry name" value="transpos_IS66"/>
    <property type="match status" value="1"/>
</dbReference>
<dbReference type="PANTHER" id="PTHR33678:SF2">
    <property type="match status" value="1"/>
</dbReference>
<feature type="compositionally biased region" description="Basic residues" evidence="2">
    <location>
        <begin position="113"/>
        <end position="130"/>
    </location>
</feature>
<evidence type="ECO:0000256" key="1">
    <source>
        <dbReference type="SAM" id="Coils"/>
    </source>
</evidence>
<keyword evidence="1" id="KW-0175">Coiled coil</keyword>
<evidence type="ECO:0000259" key="4">
    <source>
        <dbReference type="Pfam" id="PF13007"/>
    </source>
</evidence>
<feature type="domain" description="Transposase TnpC homeodomain" evidence="4">
    <location>
        <begin position="63"/>
        <end position="140"/>
    </location>
</feature>
<name>A0A8S0WFU5_9FIRM</name>
<evidence type="ECO:0000313" key="6">
    <source>
        <dbReference type="EMBL" id="CAA7601362.1"/>
    </source>
</evidence>
<dbReference type="InterPro" id="IPR052344">
    <property type="entry name" value="Transposase-related"/>
</dbReference>
<sequence length="556" mass="63181">MDTDEKKLSKTESKRKPRSEKSLCTFPKCGPVKALKEHVKKLAEENARLQQQLADRDARIEKLEAQLRNLRGDLFGASSEKSQPENLHLATKDGVTVEPPSDSADSSCAFPKKEKKKRGAQKGHRGHGRQIPKDLPLTEVIHEIPPEQKVCPHCGKPYRDLNLTEDSIEIDYEVGVILKKHVRRKAAKTCECLGPAIITAPKPPQLIPKGLFSLDFLVFTIVQKYFFQIPLNRQIRQWELEGLDIHAGTLTGCFQTIGAFLVPLYALLIETSRSETHWHVDETRWMVFAEKEGKQGYRWWLWTFVSKRATVFVLDPHRSKEVPQKFFGQTARGIINVDRYGAYCVLDGQMLRQLCWLHVRRDFIRAKEGLLSLRDWADDWIDDIHTLMAVNDERVACQNHPVQFAEKQAELEGQMEKMATKRDAQQTLTTNKPVQTKILKSLSRNWAHLTVFVDHVDIPMHNNVAESALRGAAVGRNNYYGNHSERGGQFAAMSLSILQSAVQNGLNPQAYLLYYLEACARLGKAPQKPEELASFLPWNITGPDREALLLKKGKSP</sequence>
<dbReference type="Proteomes" id="UP000836597">
    <property type="component" value="Chromosome"/>
</dbReference>
<reference evidence="6" key="1">
    <citation type="submission" date="2020-01" db="EMBL/GenBank/DDBJ databases">
        <authorList>
            <person name="Hornung B."/>
        </authorList>
    </citation>
    <scope>NUCLEOTIDE SEQUENCE</scope>
    <source>
        <strain evidence="6">PacBioINE</strain>
    </source>
</reference>
<dbReference type="EMBL" id="LR746496">
    <property type="protein sequence ID" value="CAA7601362.1"/>
    <property type="molecule type" value="Genomic_DNA"/>
</dbReference>
<dbReference type="InterPro" id="IPR004291">
    <property type="entry name" value="Transposase_IS66_central"/>
</dbReference>
<dbReference type="EMBL" id="LR746496">
    <property type="protein sequence ID" value="CAA7600845.1"/>
    <property type="molecule type" value="Genomic_DNA"/>
</dbReference>
<dbReference type="PANTHER" id="PTHR33678">
    <property type="entry name" value="BLL1576 PROTEIN"/>
    <property type="match status" value="1"/>
</dbReference>
<evidence type="ECO:0000313" key="5">
    <source>
        <dbReference type="EMBL" id="CAA7600845.1"/>
    </source>
</evidence>
<feature type="coiled-coil region" evidence="1">
    <location>
        <begin position="32"/>
        <end position="80"/>
    </location>
</feature>
<dbReference type="InterPro" id="IPR024463">
    <property type="entry name" value="Transposase_TnpC_homeodom"/>
</dbReference>
<gene>
    <name evidence="5" type="ORF">DEACI_1498</name>
    <name evidence="6" type="ORF">DEACI_2028</name>
</gene>
<protein>
    <submittedName>
        <fullName evidence="6">Transposase IS66 family</fullName>
    </submittedName>
</protein>
<dbReference type="KEGG" id="aacx:DEACI_1498"/>
<feature type="compositionally biased region" description="Basic and acidic residues" evidence="2">
    <location>
        <begin position="1"/>
        <end position="14"/>
    </location>
</feature>
<dbReference type="AlphaFoldDB" id="A0A8S0WFU5"/>
<dbReference type="Pfam" id="PF13007">
    <property type="entry name" value="LZ_Tnp_IS66"/>
    <property type="match status" value="1"/>
</dbReference>
<accession>A0A8S0WFU5</accession>
<feature type="region of interest" description="Disordered" evidence="2">
    <location>
        <begin position="1"/>
        <end position="23"/>
    </location>
</feature>
<evidence type="ECO:0000259" key="3">
    <source>
        <dbReference type="Pfam" id="PF03050"/>
    </source>
</evidence>
<dbReference type="RefSeq" id="WP_240984446.1">
    <property type="nucleotide sequence ID" value="NZ_LR746496.1"/>
</dbReference>